<name>A0A5B7CK82_PORTR</name>
<evidence type="ECO:0000313" key="2">
    <source>
        <dbReference type="Proteomes" id="UP000324222"/>
    </source>
</evidence>
<comment type="caution">
    <text evidence="1">The sequence shown here is derived from an EMBL/GenBank/DDBJ whole genome shotgun (WGS) entry which is preliminary data.</text>
</comment>
<protein>
    <submittedName>
        <fullName evidence="1">Uncharacterized protein</fullName>
    </submittedName>
</protein>
<organism evidence="1 2">
    <name type="scientific">Portunus trituberculatus</name>
    <name type="common">Swimming crab</name>
    <name type="synonym">Neptunus trituberculatus</name>
    <dbReference type="NCBI Taxonomy" id="210409"/>
    <lineage>
        <taxon>Eukaryota</taxon>
        <taxon>Metazoa</taxon>
        <taxon>Ecdysozoa</taxon>
        <taxon>Arthropoda</taxon>
        <taxon>Crustacea</taxon>
        <taxon>Multicrustacea</taxon>
        <taxon>Malacostraca</taxon>
        <taxon>Eumalacostraca</taxon>
        <taxon>Eucarida</taxon>
        <taxon>Decapoda</taxon>
        <taxon>Pleocyemata</taxon>
        <taxon>Brachyura</taxon>
        <taxon>Eubrachyura</taxon>
        <taxon>Portunoidea</taxon>
        <taxon>Portunidae</taxon>
        <taxon>Portuninae</taxon>
        <taxon>Portunus</taxon>
    </lineage>
</organism>
<reference evidence="1 2" key="1">
    <citation type="submission" date="2019-05" db="EMBL/GenBank/DDBJ databases">
        <title>Another draft genome of Portunus trituberculatus and its Hox gene families provides insights of decapod evolution.</title>
        <authorList>
            <person name="Jeong J.-H."/>
            <person name="Song I."/>
            <person name="Kim S."/>
            <person name="Choi T."/>
            <person name="Kim D."/>
            <person name="Ryu S."/>
            <person name="Kim W."/>
        </authorList>
    </citation>
    <scope>NUCLEOTIDE SEQUENCE [LARGE SCALE GENOMIC DNA]</scope>
    <source>
        <tissue evidence="1">Muscle</tissue>
    </source>
</reference>
<sequence length="59" mass="7243">MATDFIVLIPHISLWSSRKSPNSNQKEYGDMFFRTFLRQFCVFFGHYKIVWHVFRPFLR</sequence>
<keyword evidence="2" id="KW-1185">Reference proteome</keyword>
<accession>A0A5B7CK82</accession>
<proteinExistence type="predicted"/>
<dbReference type="Proteomes" id="UP000324222">
    <property type="component" value="Unassembled WGS sequence"/>
</dbReference>
<evidence type="ECO:0000313" key="1">
    <source>
        <dbReference type="EMBL" id="MPC09538.1"/>
    </source>
</evidence>
<dbReference type="AlphaFoldDB" id="A0A5B7CK82"/>
<dbReference type="EMBL" id="VSRR010000074">
    <property type="protein sequence ID" value="MPC09538.1"/>
    <property type="molecule type" value="Genomic_DNA"/>
</dbReference>
<gene>
    <name evidence="1" type="ORF">E2C01_002152</name>
</gene>